<keyword evidence="2" id="KW-1185">Reference proteome</keyword>
<protein>
    <submittedName>
        <fullName evidence="1">Uncharacterized protein</fullName>
    </submittedName>
</protein>
<organism evidence="1 2">
    <name type="scientific">Cronartium quercuum f. sp. fusiforme G11</name>
    <dbReference type="NCBI Taxonomy" id="708437"/>
    <lineage>
        <taxon>Eukaryota</taxon>
        <taxon>Fungi</taxon>
        <taxon>Dikarya</taxon>
        <taxon>Basidiomycota</taxon>
        <taxon>Pucciniomycotina</taxon>
        <taxon>Pucciniomycetes</taxon>
        <taxon>Pucciniales</taxon>
        <taxon>Coleosporiaceae</taxon>
        <taxon>Cronartium</taxon>
    </lineage>
</organism>
<proteinExistence type="predicted"/>
<gene>
    <name evidence="1" type="ORF">CROQUDRAFT_54051</name>
</gene>
<dbReference type="AlphaFoldDB" id="A0A9P6N6Q9"/>
<name>A0A9P6N6Q9_9BASI</name>
<sequence>QDFDMKHPVFPVGLVKRYNKLNLEKFIGRAQDSLPFPSIEATGGKQSFKILKEKKSQR</sequence>
<dbReference type="EMBL" id="MU167502">
    <property type="protein sequence ID" value="KAG0139917.1"/>
    <property type="molecule type" value="Genomic_DNA"/>
</dbReference>
<feature type="non-terminal residue" evidence="1">
    <location>
        <position position="1"/>
    </location>
</feature>
<accession>A0A9P6N6Q9</accession>
<dbReference type="Proteomes" id="UP000886653">
    <property type="component" value="Unassembled WGS sequence"/>
</dbReference>
<reference evidence="1" key="1">
    <citation type="submission" date="2013-11" db="EMBL/GenBank/DDBJ databases">
        <title>Genome sequence of the fusiform rust pathogen reveals effectors for host alternation and coevolution with pine.</title>
        <authorList>
            <consortium name="DOE Joint Genome Institute"/>
            <person name="Smith K."/>
            <person name="Pendleton A."/>
            <person name="Kubisiak T."/>
            <person name="Anderson C."/>
            <person name="Salamov A."/>
            <person name="Aerts A."/>
            <person name="Riley R."/>
            <person name="Clum A."/>
            <person name="Lindquist E."/>
            <person name="Ence D."/>
            <person name="Campbell M."/>
            <person name="Kronenberg Z."/>
            <person name="Feau N."/>
            <person name="Dhillon B."/>
            <person name="Hamelin R."/>
            <person name="Burleigh J."/>
            <person name="Smith J."/>
            <person name="Yandell M."/>
            <person name="Nelson C."/>
            <person name="Grigoriev I."/>
            <person name="Davis J."/>
        </authorList>
    </citation>
    <scope>NUCLEOTIDE SEQUENCE</scope>
    <source>
        <strain evidence="1">G11</strain>
    </source>
</reference>
<evidence type="ECO:0000313" key="1">
    <source>
        <dbReference type="EMBL" id="KAG0139917.1"/>
    </source>
</evidence>
<comment type="caution">
    <text evidence="1">The sequence shown here is derived from an EMBL/GenBank/DDBJ whole genome shotgun (WGS) entry which is preliminary data.</text>
</comment>
<evidence type="ECO:0000313" key="2">
    <source>
        <dbReference type="Proteomes" id="UP000886653"/>
    </source>
</evidence>